<evidence type="ECO:0000313" key="6">
    <source>
        <dbReference type="EMBL" id="PCJ28247.1"/>
    </source>
</evidence>
<protein>
    <submittedName>
        <fullName evidence="6">ABC transporter ATP-binding protein</fullName>
    </submittedName>
</protein>
<keyword evidence="3" id="KW-0547">Nucleotide-binding</keyword>
<proteinExistence type="inferred from homology"/>
<dbReference type="EMBL" id="NVVJ01000003">
    <property type="protein sequence ID" value="PCJ28247.1"/>
    <property type="molecule type" value="Genomic_DNA"/>
</dbReference>
<dbReference type="PANTHER" id="PTHR43335:SF4">
    <property type="entry name" value="ABC TRANSPORTER, ATP-BINDING PROTEIN"/>
    <property type="match status" value="1"/>
</dbReference>
<dbReference type="Pfam" id="PF00005">
    <property type="entry name" value="ABC_tran"/>
    <property type="match status" value="1"/>
</dbReference>
<feature type="domain" description="ABC transporter" evidence="5">
    <location>
        <begin position="2"/>
        <end position="231"/>
    </location>
</feature>
<gene>
    <name evidence="6" type="ORF">COA96_01700</name>
</gene>
<keyword evidence="4 6" id="KW-0067">ATP-binding</keyword>
<dbReference type="InterPro" id="IPR003439">
    <property type="entry name" value="ABC_transporter-like_ATP-bd"/>
</dbReference>
<evidence type="ECO:0000259" key="5">
    <source>
        <dbReference type="PROSITE" id="PS50893"/>
    </source>
</evidence>
<dbReference type="Proteomes" id="UP000218327">
    <property type="component" value="Unassembled WGS sequence"/>
</dbReference>
<reference evidence="7" key="1">
    <citation type="submission" date="2017-08" db="EMBL/GenBank/DDBJ databases">
        <title>A dynamic microbial community with high functional redundancy inhabits the cold, oxic subseafloor aquifer.</title>
        <authorList>
            <person name="Tully B.J."/>
            <person name="Wheat C.G."/>
            <person name="Glazer B.T."/>
            <person name="Huber J.A."/>
        </authorList>
    </citation>
    <scope>NUCLEOTIDE SEQUENCE [LARGE SCALE GENOMIC DNA]</scope>
</reference>
<accession>A0A2A5B9K5</accession>
<dbReference type="GO" id="GO:0016887">
    <property type="term" value="F:ATP hydrolysis activity"/>
    <property type="evidence" value="ECO:0007669"/>
    <property type="project" value="InterPro"/>
</dbReference>
<comment type="caution">
    <text evidence="6">The sequence shown here is derived from an EMBL/GenBank/DDBJ whole genome shotgun (WGS) entry which is preliminary data.</text>
</comment>
<organism evidence="6 7">
    <name type="scientific">SAR86 cluster bacterium</name>
    <dbReference type="NCBI Taxonomy" id="2030880"/>
    <lineage>
        <taxon>Bacteria</taxon>
        <taxon>Pseudomonadati</taxon>
        <taxon>Pseudomonadota</taxon>
        <taxon>Gammaproteobacteria</taxon>
        <taxon>SAR86 cluster</taxon>
    </lineage>
</organism>
<dbReference type="AlphaFoldDB" id="A0A2A5B9K5"/>
<dbReference type="SMART" id="SM00382">
    <property type="entry name" value="AAA"/>
    <property type="match status" value="1"/>
</dbReference>
<evidence type="ECO:0000256" key="3">
    <source>
        <dbReference type="ARBA" id="ARBA00022741"/>
    </source>
</evidence>
<dbReference type="SUPFAM" id="SSF52540">
    <property type="entry name" value="P-loop containing nucleoside triphosphate hydrolases"/>
    <property type="match status" value="1"/>
</dbReference>
<dbReference type="InterPro" id="IPR027417">
    <property type="entry name" value="P-loop_NTPase"/>
</dbReference>
<evidence type="ECO:0000313" key="7">
    <source>
        <dbReference type="Proteomes" id="UP000218327"/>
    </source>
</evidence>
<dbReference type="InterPro" id="IPR003593">
    <property type="entry name" value="AAA+_ATPase"/>
</dbReference>
<evidence type="ECO:0000256" key="1">
    <source>
        <dbReference type="ARBA" id="ARBA00005417"/>
    </source>
</evidence>
<evidence type="ECO:0000256" key="2">
    <source>
        <dbReference type="ARBA" id="ARBA00022448"/>
    </source>
</evidence>
<name>A0A2A5B9K5_9GAMM</name>
<comment type="similarity">
    <text evidence="1">Belongs to the ABC transporter superfamily.</text>
</comment>
<dbReference type="CDD" id="cd03230">
    <property type="entry name" value="ABC_DR_subfamily_A"/>
    <property type="match status" value="1"/>
</dbReference>
<keyword evidence="2" id="KW-0813">Transport</keyword>
<dbReference type="GO" id="GO:0005524">
    <property type="term" value="F:ATP binding"/>
    <property type="evidence" value="ECO:0007669"/>
    <property type="project" value="UniProtKB-KW"/>
</dbReference>
<sequence>MIKITNLTKKFGQFTAIDNLSFDISEGEVLGFLGPNGAGKSTTMKLITGFISPTAGTVTIDGHDISDEPIAAKSLMGYLPEGAPSYGDMTTWDFLAFVAQVRGFRGSEISRRVQQAIDEVELGSVSQQTIETLSKGFKRRVGLAQAIMHDPKVLILDEPTDGLDPNQKHHVRELIKNLARDKIVIISTHILEEVTAVCSRAIIISQGKIVADGTPAELEAKSKYHQAVSVRLTQDYDLEADLKDVPEVAAVEKDEENELTFTILTKEGKSIFAQVSEIAQSKQWPITEFHVSRGQLEDVFRTVTQLDAQPDSASGSQNQRGVE</sequence>
<evidence type="ECO:0000256" key="4">
    <source>
        <dbReference type="ARBA" id="ARBA00022840"/>
    </source>
</evidence>
<dbReference type="Gene3D" id="3.40.50.300">
    <property type="entry name" value="P-loop containing nucleotide triphosphate hydrolases"/>
    <property type="match status" value="1"/>
</dbReference>
<dbReference type="PROSITE" id="PS50893">
    <property type="entry name" value="ABC_TRANSPORTER_2"/>
    <property type="match status" value="1"/>
</dbReference>
<dbReference type="PANTHER" id="PTHR43335">
    <property type="entry name" value="ABC TRANSPORTER, ATP-BINDING PROTEIN"/>
    <property type="match status" value="1"/>
</dbReference>